<dbReference type="AlphaFoldDB" id="A0AAV2ARR3"/>
<protein>
    <submittedName>
        <fullName evidence="1">Uncharacterized protein</fullName>
    </submittedName>
</protein>
<evidence type="ECO:0000313" key="2">
    <source>
        <dbReference type="Proteomes" id="UP001497382"/>
    </source>
</evidence>
<comment type="caution">
    <text evidence="1">The sequence shown here is derived from an EMBL/GenBank/DDBJ whole genome shotgun (WGS) entry which is preliminary data.</text>
</comment>
<organism evidence="1 2">
    <name type="scientific">Larinioides sclopetarius</name>
    <dbReference type="NCBI Taxonomy" id="280406"/>
    <lineage>
        <taxon>Eukaryota</taxon>
        <taxon>Metazoa</taxon>
        <taxon>Ecdysozoa</taxon>
        <taxon>Arthropoda</taxon>
        <taxon>Chelicerata</taxon>
        <taxon>Arachnida</taxon>
        <taxon>Araneae</taxon>
        <taxon>Araneomorphae</taxon>
        <taxon>Entelegynae</taxon>
        <taxon>Araneoidea</taxon>
        <taxon>Araneidae</taxon>
        <taxon>Larinioides</taxon>
    </lineage>
</organism>
<dbReference type="EMBL" id="CAXIEN010000205">
    <property type="protein sequence ID" value="CAL1286554.1"/>
    <property type="molecule type" value="Genomic_DNA"/>
</dbReference>
<sequence>MIGAAGESASEPTRKTRSTWLYHSIASLASEKQEEGMEDGLLASATGRACLALPASCIASESKAQCSLLNYQVLQRISSTQRPRSLSLSRRDDFVDQLSPFIGPTMFALIRS</sequence>
<gene>
    <name evidence="1" type="ORF">LARSCL_LOCUS14314</name>
</gene>
<evidence type="ECO:0000313" key="1">
    <source>
        <dbReference type="EMBL" id="CAL1286554.1"/>
    </source>
</evidence>
<reference evidence="1 2" key="1">
    <citation type="submission" date="2024-04" db="EMBL/GenBank/DDBJ databases">
        <authorList>
            <person name="Rising A."/>
            <person name="Reimegard J."/>
            <person name="Sonavane S."/>
            <person name="Akerstrom W."/>
            <person name="Nylinder S."/>
            <person name="Hedman E."/>
            <person name="Kallberg Y."/>
        </authorList>
    </citation>
    <scope>NUCLEOTIDE SEQUENCE [LARGE SCALE GENOMIC DNA]</scope>
</reference>
<accession>A0AAV2ARR3</accession>
<dbReference type="Proteomes" id="UP001497382">
    <property type="component" value="Unassembled WGS sequence"/>
</dbReference>
<proteinExistence type="predicted"/>
<keyword evidence="2" id="KW-1185">Reference proteome</keyword>
<name>A0AAV2ARR3_9ARAC</name>